<dbReference type="Gene3D" id="3.30.30.30">
    <property type="match status" value="1"/>
</dbReference>
<proteinExistence type="inferred from homology"/>
<evidence type="ECO:0000256" key="2">
    <source>
        <dbReference type="ARBA" id="ARBA00022741"/>
    </source>
</evidence>
<keyword evidence="2" id="KW-0547">Nucleotide-binding</keyword>
<dbReference type="Gene3D" id="3.30.420.40">
    <property type="match status" value="2"/>
</dbReference>
<dbReference type="GO" id="GO:0005524">
    <property type="term" value="F:ATP binding"/>
    <property type="evidence" value="ECO:0007669"/>
    <property type="project" value="UniProtKB-KW"/>
</dbReference>
<dbReference type="Pfam" id="PF00012">
    <property type="entry name" value="HSP70"/>
    <property type="match status" value="1"/>
</dbReference>
<dbReference type="WBParaSite" id="PDA_v2.g850.t1">
    <property type="protein sequence ID" value="PDA_v2.g850.t1"/>
    <property type="gene ID" value="PDA_v2.g850"/>
</dbReference>
<keyword evidence="4" id="KW-1185">Reference proteome</keyword>
<reference evidence="5" key="1">
    <citation type="submission" date="2022-11" db="UniProtKB">
        <authorList>
            <consortium name="WormBaseParasite"/>
        </authorList>
    </citation>
    <scope>IDENTIFICATION</scope>
</reference>
<sequence length="449" mass="50361">MGSSWEIPKNLNLDKIKDDAIGIDLGTTRCCCAVSRSKGVIETVPLDNTGQRLLPSFVGYDEKNIKCGRIVIDRINNYLNSTVFDVKRIIGRKFSEITVDPSWTFSLKSDNNDNPLIETTNHCGNLITLPPSQVSVVLLKHIKNESEKFQGKKLKNVVITVPAVFSDRQCEKTIEAANLAEFDSVTLLPEPIAAAFSYFFDREIPNNSNMLLFDLGGGTLDVCVFRIFNDKINIISKSGDSEIGGRNFDNDLFEYLKRKLENEFNINNIDIKKYKLLRKCQEIKEALSAVNDYSFDVSDFDTTKDAFIKITREKLEQLSHDLMGKIKTTINIALDDKDIQPNEINSILLVGGGSRIPMIQNLLHNIFPNSEQRIEINPDEAVAKGAAYYSCHLLSNMELNDQIQDRWEVATIYAENELRGAASSIEIASVKLSMLKPRDVPTVGVSIPQ</sequence>
<comment type="similarity">
    <text evidence="1">Belongs to the heat shock protein 70 family.</text>
</comment>
<dbReference type="Proteomes" id="UP000887578">
    <property type="component" value="Unplaced"/>
</dbReference>
<protein>
    <submittedName>
        <fullName evidence="5">Heat shock protein 70</fullName>
    </submittedName>
</protein>
<dbReference type="PANTHER" id="PTHR45639">
    <property type="entry name" value="HSC70CB, ISOFORM G-RELATED"/>
    <property type="match status" value="1"/>
</dbReference>
<dbReference type="InterPro" id="IPR013126">
    <property type="entry name" value="Hsp_70_fam"/>
</dbReference>
<dbReference type="PANTHER" id="PTHR45639:SF34">
    <property type="entry name" value="CHAPERONE PROTEIN DNAK"/>
    <property type="match status" value="1"/>
</dbReference>
<dbReference type="GO" id="GO:0030968">
    <property type="term" value="P:endoplasmic reticulum unfolded protein response"/>
    <property type="evidence" value="ECO:0007669"/>
    <property type="project" value="TreeGrafter"/>
</dbReference>
<dbReference type="InterPro" id="IPR018181">
    <property type="entry name" value="Heat_shock_70_CS"/>
</dbReference>
<evidence type="ECO:0000256" key="1">
    <source>
        <dbReference type="ARBA" id="ARBA00007381"/>
    </source>
</evidence>
<keyword evidence="3" id="KW-0067">ATP-binding</keyword>
<dbReference type="InterPro" id="IPR043129">
    <property type="entry name" value="ATPase_NBD"/>
</dbReference>
<accession>A0A914R1W7</accession>
<dbReference type="SUPFAM" id="SSF53067">
    <property type="entry name" value="Actin-like ATPase domain"/>
    <property type="match status" value="2"/>
</dbReference>
<dbReference type="AlphaFoldDB" id="A0A914R1W7"/>
<evidence type="ECO:0000313" key="4">
    <source>
        <dbReference type="Proteomes" id="UP000887578"/>
    </source>
</evidence>
<evidence type="ECO:0000313" key="5">
    <source>
        <dbReference type="WBParaSite" id="PDA_v2.g850.t1"/>
    </source>
</evidence>
<organism evidence="4 5">
    <name type="scientific">Panagrolaimus davidi</name>
    <dbReference type="NCBI Taxonomy" id="227884"/>
    <lineage>
        <taxon>Eukaryota</taxon>
        <taxon>Metazoa</taxon>
        <taxon>Ecdysozoa</taxon>
        <taxon>Nematoda</taxon>
        <taxon>Chromadorea</taxon>
        <taxon>Rhabditida</taxon>
        <taxon>Tylenchina</taxon>
        <taxon>Panagrolaimomorpha</taxon>
        <taxon>Panagrolaimoidea</taxon>
        <taxon>Panagrolaimidae</taxon>
        <taxon>Panagrolaimus</taxon>
    </lineage>
</organism>
<name>A0A914R1W7_9BILA</name>
<dbReference type="GO" id="GO:0034663">
    <property type="term" value="C:endoplasmic reticulum chaperone complex"/>
    <property type="evidence" value="ECO:0007669"/>
    <property type="project" value="TreeGrafter"/>
</dbReference>
<dbReference type="PRINTS" id="PR00301">
    <property type="entry name" value="HEATSHOCK70"/>
</dbReference>
<dbReference type="GO" id="GO:0140662">
    <property type="term" value="F:ATP-dependent protein folding chaperone"/>
    <property type="evidence" value="ECO:0007669"/>
    <property type="project" value="InterPro"/>
</dbReference>
<dbReference type="PROSITE" id="PS00297">
    <property type="entry name" value="HSP70_1"/>
    <property type="match status" value="1"/>
</dbReference>
<dbReference type="Gene3D" id="3.90.640.10">
    <property type="entry name" value="Actin, Chain A, domain 4"/>
    <property type="match status" value="1"/>
</dbReference>
<evidence type="ECO:0000256" key="3">
    <source>
        <dbReference type="ARBA" id="ARBA00022840"/>
    </source>
</evidence>